<evidence type="ECO:0000256" key="7">
    <source>
        <dbReference type="ARBA" id="ARBA00023295"/>
    </source>
</evidence>
<dbReference type="SUPFAM" id="SSF48208">
    <property type="entry name" value="Six-hairpin glycosidases"/>
    <property type="match status" value="1"/>
</dbReference>
<comment type="catalytic activity">
    <reaction evidence="1">
        <text>alpha,alpha-trehalose + H2O = alpha-D-glucose + beta-D-glucose</text>
        <dbReference type="Rhea" id="RHEA:32675"/>
        <dbReference type="ChEBI" id="CHEBI:15377"/>
        <dbReference type="ChEBI" id="CHEBI:15903"/>
        <dbReference type="ChEBI" id="CHEBI:16551"/>
        <dbReference type="ChEBI" id="CHEBI:17925"/>
        <dbReference type="EC" id="3.2.1.28"/>
    </reaction>
</comment>
<name>A0A212PXH9_9PROT</name>
<dbReference type="GO" id="GO:0005993">
    <property type="term" value="P:trehalose catabolic process"/>
    <property type="evidence" value="ECO:0007669"/>
    <property type="project" value="UniProtKB-ARBA"/>
</dbReference>
<dbReference type="Proteomes" id="UP000197065">
    <property type="component" value="Unassembled WGS sequence"/>
</dbReference>
<keyword evidence="6" id="KW-0119">Carbohydrate metabolism</keyword>
<evidence type="ECO:0000256" key="1">
    <source>
        <dbReference type="ARBA" id="ARBA00001576"/>
    </source>
</evidence>
<dbReference type="AlphaFoldDB" id="A0A212PXH9"/>
<evidence type="ECO:0000313" key="14">
    <source>
        <dbReference type="EMBL" id="SNB51759.1"/>
    </source>
</evidence>
<dbReference type="Pfam" id="PF19291">
    <property type="entry name" value="TREH_N"/>
    <property type="match status" value="1"/>
</dbReference>
<organism evidence="14 15">
    <name type="scientific">Arboricoccus pini</name>
    <dbReference type="NCBI Taxonomy" id="1963835"/>
    <lineage>
        <taxon>Bacteria</taxon>
        <taxon>Pseudomonadati</taxon>
        <taxon>Pseudomonadota</taxon>
        <taxon>Alphaproteobacteria</taxon>
        <taxon>Geminicoccales</taxon>
        <taxon>Geminicoccaceae</taxon>
        <taxon>Arboricoccus</taxon>
    </lineage>
</organism>
<evidence type="ECO:0000256" key="2">
    <source>
        <dbReference type="ARBA" id="ARBA00006188"/>
    </source>
</evidence>
<dbReference type="PANTHER" id="PTHR31616">
    <property type="entry name" value="TREHALASE"/>
    <property type="match status" value="1"/>
</dbReference>
<evidence type="ECO:0000256" key="8">
    <source>
        <dbReference type="ARBA" id="ARBA00030473"/>
    </source>
</evidence>
<comment type="pathway">
    <text evidence="11">Glycan degradation; trehalose degradation; D-glucose from alpha,alpha-trehalose: step 1/1.</text>
</comment>
<dbReference type="FunFam" id="1.50.10.10:FF:000005">
    <property type="entry name" value="Glycosyl hydrolase, glucoamylase"/>
    <property type="match status" value="1"/>
</dbReference>
<feature type="domain" description="GH15-like" evidence="12">
    <location>
        <begin position="217"/>
        <end position="580"/>
    </location>
</feature>
<dbReference type="GO" id="GO:0004555">
    <property type="term" value="F:alpha,alpha-trehalase activity"/>
    <property type="evidence" value="ECO:0007669"/>
    <property type="project" value="UniProtKB-EC"/>
</dbReference>
<dbReference type="InterPro" id="IPR011613">
    <property type="entry name" value="GH15-like"/>
</dbReference>
<dbReference type="OrthoDB" id="3902805at2"/>
<evidence type="ECO:0000256" key="5">
    <source>
        <dbReference type="ARBA" id="ARBA00022801"/>
    </source>
</evidence>
<evidence type="ECO:0000259" key="12">
    <source>
        <dbReference type="Pfam" id="PF00723"/>
    </source>
</evidence>
<proteinExistence type="inferred from homology"/>
<evidence type="ECO:0000256" key="10">
    <source>
        <dbReference type="ARBA" id="ARBA00053030"/>
    </source>
</evidence>
<protein>
    <recommendedName>
        <fullName evidence="4">Trehalase</fullName>
        <ecNumber evidence="3">3.2.1.28</ecNumber>
    </recommendedName>
    <alternativeName>
        <fullName evidence="8">Alpha,alpha-trehalase</fullName>
    </alternativeName>
    <alternativeName>
        <fullName evidence="9">Alpha,alpha-trehalose glucohydrolase</fullName>
    </alternativeName>
</protein>
<dbReference type="InterPro" id="IPR008928">
    <property type="entry name" value="6-hairpin_glycosidase_sf"/>
</dbReference>
<reference evidence="14 15" key="1">
    <citation type="submission" date="2017-06" db="EMBL/GenBank/DDBJ databases">
        <authorList>
            <person name="Kim H.J."/>
            <person name="Triplett B.A."/>
        </authorList>
    </citation>
    <scope>NUCLEOTIDE SEQUENCE [LARGE SCALE GENOMIC DNA]</scope>
    <source>
        <strain evidence="14 15">B29T1</strain>
    </source>
</reference>
<evidence type="ECO:0000256" key="11">
    <source>
        <dbReference type="ARBA" id="ARBA00060615"/>
    </source>
</evidence>
<dbReference type="RefSeq" id="WP_088559467.1">
    <property type="nucleotide sequence ID" value="NZ_FYEH01000001.1"/>
</dbReference>
<dbReference type="InterPro" id="IPR012341">
    <property type="entry name" value="6hp_glycosidase-like_sf"/>
</dbReference>
<feature type="domain" description="Trehalase-like N-terminal" evidence="13">
    <location>
        <begin position="2"/>
        <end position="140"/>
    </location>
</feature>
<dbReference type="PANTHER" id="PTHR31616:SF0">
    <property type="entry name" value="GLUCAN 1,4-ALPHA-GLUCOSIDASE"/>
    <property type="match status" value="1"/>
</dbReference>
<dbReference type="EC" id="3.2.1.28" evidence="3"/>
<evidence type="ECO:0000256" key="3">
    <source>
        <dbReference type="ARBA" id="ARBA00012757"/>
    </source>
</evidence>
<evidence type="ECO:0000256" key="4">
    <source>
        <dbReference type="ARBA" id="ARBA00019905"/>
    </source>
</evidence>
<comment type="similarity">
    <text evidence="2">Belongs to the glycosyl hydrolase 15 family.</text>
</comment>
<evidence type="ECO:0000259" key="13">
    <source>
        <dbReference type="Pfam" id="PF19291"/>
    </source>
</evidence>
<keyword evidence="15" id="KW-1185">Reference proteome</keyword>
<accession>A0A212PXH9</accession>
<keyword evidence="7" id="KW-0326">Glycosidase</keyword>
<dbReference type="InterPro" id="IPR045582">
    <property type="entry name" value="Trehalase-like_N"/>
</dbReference>
<sequence>MALRIEDYALIGNCASAALVGRDGSIDWMGMPRFDSEAFFAALLGTADNGRWLLAPADGNPSTARRYRPGTLVLETDFETDTGKVRIIDCMGRDGNGNVIRVVEGLTGSVKMQMELVIRFGYGLMMPWVSRAEDGRLTAVAGPERLTLTTSVEIEGIAMRSVAEFKVEAGERVCFVLTWTPSIEPPPEPIDALAAIETITRGWQRWSADFDPALFGPHAELVLRSLLTLKALTHYQTGGIAAAATTSLPEAIGGARNWDYRYCWLRDATLTLTALEKSGFRDEARQWCAWLRRAIAGAPQQMQIMYGLAGERRLLEYEIPWLSGYEHSQPVRIGNAASEQLQLDVFGEVMGALHEARRLGLLEDNWPMERALVEHLETIWEQPDAGMWEIRGMSQSFTFSKVMVWVAFDRAIRNIEEFDLEGPLERWCQLRERLRLEILERGFNAKLNSFTQYYGGEELDASLLLIPATGFLPADDPRIVGTVAAVERELLRDGFVLRYRTATGVDGLAGDEGAFLACSFWLVDAYVGQGRMEDARALFERLVGLCNDVGLLAEEYEPRKKRQIGNFPQAFSHVALINAALSLQSGQDIAETIA</sequence>
<dbReference type="Pfam" id="PF00723">
    <property type="entry name" value="Glyco_hydro_15"/>
    <property type="match status" value="1"/>
</dbReference>
<gene>
    <name evidence="14" type="ORF">SAMN07250955_101129</name>
</gene>
<dbReference type="EMBL" id="FYEH01000001">
    <property type="protein sequence ID" value="SNB51759.1"/>
    <property type="molecule type" value="Genomic_DNA"/>
</dbReference>
<comment type="cofactor">
    <cofactor evidence="10">
        <name>phosphate</name>
        <dbReference type="ChEBI" id="CHEBI:43474"/>
    </cofactor>
</comment>
<keyword evidence="5" id="KW-0378">Hydrolase</keyword>
<evidence type="ECO:0000313" key="15">
    <source>
        <dbReference type="Proteomes" id="UP000197065"/>
    </source>
</evidence>
<evidence type="ECO:0000256" key="9">
    <source>
        <dbReference type="ARBA" id="ARBA00031637"/>
    </source>
</evidence>
<dbReference type="Gene3D" id="1.50.10.10">
    <property type="match status" value="1"/>
</dbReference>
<evidence type="ECO:0000256" key="6">
    <source>
        <dbReference type="ARBA" id="ARBA00023277"/>
    </source>
</evidence>